<dbReference type="FunFam" id="3.30.565.10:FF:000006">
    <property type="entry name" value="Sensor histidine kinase WalK"/>
    <property type="match status" value="1"/>
</dbReference>
<sequence length="587" mass="66107">MVKNIQWKLIIIYLLLILFAFQILGVFLTQSIENYYMDDFKQGVRSQAQLLSNFIARHLWEDSELDTIDQLVADFSQSFHMAEVYILDTEGVVISTSSGQERNLGSRVSGHEATRAVLGTPDEVIRANPETGVRNFFYASPVVYNNEQVGVTYVVSSLENTDYTLTTVKNFLLTGTLATVLLTVFLGFLVSKTISKPIEDITSKAEQMAKGNYRVKIDIKSEDEIGQLAKKFNNLASRLRHTIGELSSQKSKMEFILQNLTDGVLAFNKKGELIHKNPLADELLPDHSLSGVFESIGNFGKILNSKEISTQMIKQKDKALLLNFVPFKSEENQEPGIIVVINDITEREKLEDLRREFVANVSHELRTPLTSVKSYVEALQNGGLENKEISESFLQVIEDETERMVRLVKDLLMSSRLDFKKENWQWQSVGINSLMENTLSKVEVQRSSKNQQINYHPDSKLPTITGDWDKLQQVFINIISNSIKYTDPEGNIKINVDTTVNGILITIEDNGIGIPQNDLPRIFERFYRVDKARSRQMGGTGLGLAISKQIVEGHGGNISVQSKEGVGTKFKITLPIESDSKRGNRSE</sequence>
<evidence type="ECO:0000259" key="15">
    <source>
        <dbReference type="PROSITE" id="PS50885"/>
    </source>
</evidence>
<dbReference type="SMART" id="SM00304">
    <property type="entry name" value="HAMP"/>
    <property type="match status" value="1"/>
</dbReference>
<feature type="transmembrane region" description="Helical" evidence="12">
    <location>
        <begin position="171"/>
        <end position="190"/>
    </location>
</feature>
<dbReference type="AlphaFoldDB" id="A0AAU8HTU9"/>
<dbReference type="InterPro" id="IPR003660">
    <property type="entry name" value="HAMP_dom"/>
</dbReference>
<feature type="domain" description="PAC" evidence="14">
    <location>
        <begin position="306"/>
        <end position="356"/>
    </location>
</feature>
<dbReference type="PANTHER" id="PTHR45453">
    <property type="entry name" value="PHOSPHATE REGULON SENSOR PROTEIN PHOR"/>
    <property type="match status" value="1"/>
</dbReference>
<keyword evidence="6" id="KW-0808">Transferase</keyword>
<feature type="domain" description="Histidine kinase" evidence="13">
    <location>
        <begin position="360"/>
        <end position="578"/>
    </location>
</feature>
<keyword evidence="8" id="KW-0418">Kinase</keyword>
<dbReference type="PROSITE" id="PS50113">
    <property type="entry name" value="PAC"/>
    <property type="match status" value="1"/>
</dbReference>
<evidence type="ECO:0000256" key="3">
    <source>
        <dbReference type="ARBA" id="ARBA00012438"/>
    </source>
</evidence>
<evidence type="ECO:0000256" key="10">
    <source>
        <dbReference type="ARBA" id="ARBA00023012"/>
    </source>
</evidence>
<dbReference type="InterPro" id="IPR004358">
    <property type="entry name" value="Sig_transdc_His_kin-like_C"/>
</dbReference>
<evidence type="ECO:0000313" key="16">
    <source>
        <dbReference type="EMBL" id="XCI28704.1"/>
    </source>
</evidence>
<dbReference type="InterPro" id="IPR003661">
    <property type="entry name" value="HisK_dim/P_dom"/>
</dbReference>
<evidence type="ECO:0000259" key="13">
    <source>
        <dbReference type="PROSITE" id="PS50109"/>
    </source>
</evidence>
<dbReference type="Pfam" id="PF00512">
    <property type="entry name" value="HisKA"/>
    <property type="match status" value="1"/>
</dbReference>
<dbReference type="InterPro" id="IPR000700">
    <property type="entry name" value="PAS-assoc_C"/>
</dbReference>
<dbReference type="EC" id="2.7.13.3" evidence="3"/>
<evidence type="ECO:0000256" key="8">
    <source>
        <dbReference type="ARBA" id="ARBA00022777"/>
    </source>
</evidence>
<keyword evidence="7 12" id="KW-0812">Transmembrane</keyword>
<keyword evidence="16" id="KW-0067">ATP-binding</keyword>
<evidence type="ECO:0000256" key="5">
    <source>
        <dbReference type="ARBA" id="ARBA00022553"/>
    </source>
</evidence>
<dbReference type="InterPro" id="IPR029151">
    <property type="entry name" value="Sensor-like_sf"/>
</dbReference>
<keyword evidence="16" id="KW-0547">Nucleotide-binding</keyword>
<protein>
    <recommendedName>
        <fullName evidence="3">histidine kinase</fullName>
        <ecNumber evidence="3">2.7.13.3</ecNumber>
    </recommendedName>
</protein>
<dbReference type="PRINTS" id="PR00344">
    <property type="entry name" value="BCTRLSENSOR"/>
</dbReference>
<dbReference type="SMART" id="SM00388">
    <property type="entry name" value="HisKA"/>
    <property type="match status" value="1"/>
</dbReference>
<reference evidence="16" key="2">
    <citation type="submission" date="2024-06" db="EMBL/GenBank/DDBJ databases">
        <authorList>
            <person name="Petrova K.O."/>
            <person name="Toshchakov S.V."/>
            <person name="Boltjanskaja Y.V."/>
            <person name="Kevbrin V.V."/>
        </authorList>
    </citation>
    <scope>NUCLEOTIDE SEQUENCE</scope>
    <source>
        <strain evidence="16">Z-710</strain>
    </source>
</reference>
<dbReference type="InterPro" id="IPR005467">
    <property type="entry name" value="His_kinase_dom"/>
</dbReference>
<dbReference type="CDD" id="cd00082">
    <property type="entry name" value="HisKA"/>
    <property type="match status" value="1"/>
</dbReference>
<keyword evidence="10" id="KW-0902">Two-component regulatory system</keyword>
<dbReference type="SUPFAM" id="SSF158472">
    <property type="entry name" value="HAMP domain-like"/>
    <property type="match status" value="1"/>
</dbReference>
<keyword evidence="4" id="KW-1003">Cell membrane</keyword>
<dbReference type="Gene3D" id="1.10.8.500">
    <property type="entry name" value="HAMP domain in histidine kinase"/>
    <property type="match status" value="1"/>
</dbReference>
<keyword evidence="11 12" id="KW-0472">Membrane</keyword>
<dbReference type="PROSITE" id="PS50109">
    <property type="entry name" value="HIS_KIN"/>
    <property type="match status" value="1"/>
</dbReference>
<feature type="domain" description="HAMP" evidence="15">
    <location>
        <begin position="192"/>
        <end position="244"/>
    </location>
</feature>
<comment type="catalytic activity">
    <reaction evidence="1">
        <text>ATP + protein L-histidine = ADP + protein N-phospho-L-histidine.</text>
        <dbReference type="EC" id="2.7.13.3"/>
    </reaction>
</comment>
<name>A0AAU8HTU9_9FIRM</name>
<dbReference type="CDD" id="cd00075">
    <property type="entry name" value="HATPase"/>
    <property type="match status" value="1"/>
</dbReference>
<dbReference type="Pfam" id="PF23846">
    <property type="entry name" value="Cache_WalK"/>
    <property type="match status" value="1"/>
</dbReference>
<evidence type="ECO:0000256" key="2">
    <source>
        <dbReference type="ARBA" id="ARBA00004651"/>
    </source>
</evidence>
<dbReference type="Pfam" id="PF00672">
    <property type="entry name" value="HAMP"/>
    <property type="match status" value="1"/>
</dbReference>
<keyword evidence="9 12" id="KW-1133">Transmembrane helix</keyword>
<evidence type="ECO:0000259" key="14">
    <source>
        <dbReference type="PROSITE" id="PS50113"/>
    </source>
</evidence>
<accession>A0AAU8HTU9</accession>
<dbReference type="GO" id="GO:0005524">
    <property type="term" value="F:ATP binding"/>
    <property type="evidence" value="ECO:0007669"/>
    <property type="project" value="UniProtKB-KW"/>
</dbReference>
<dbReference type="GO" id="GO:0000155">
    <property type="term" value="F:phosphorelay sensor kinase activity"/>
    <property type="evidence" value="ECO:0007669"/>
    <property type="project" value="InterPro"/>
</dbReference>
<organism evidence="16">
    <name type="scientific">Proteinivorax hydrogeniformans</name>
    <dbReference type="NCBI Taxonomy" id="1826727"/>
    <lineage>
        <taxon>Bacteria</taxon>
        <taxon>Bacillati</taxon>
        <taxon>Bacillota</taxon>
        <taxon>Clostridia</taxon>
        <taxon>Eubacteriales</taxon>
        <taxon>Proteinivoracaceae</taxon>
        <taxon>Proteinivorax</taxon>
    </lineage>
</organism>
<dbReference type="CDD" id="cd06225">
    <property type="entry name" value="HAMP"/>
    <property type="match status" value="1"/>
</dbReference>
<gene>
    <name evidence="16" type="ORF">PRVXH_002675</name>
</gene>
<keyword evidence="5" id="KW-0597">Phosphoprotein</keyword>
<evidence type="ECO:0000256" key="12">
    <source>
        <dbReference type="SAM" id="Phobius"/>
    </source>
</evidence>
<dbReference type="InterPro" id="IPR003594">
    <property type="entry name" value="HATPase_dom"/>
</dbReference>
<dbReference type="SUPFAM" id="SSF55874">
    <property type="entry name" value="ATPase domain of HSP90 chaperone/DNA topoisomerase II/histidine kinase"/>
    <property type="match status" value="1"/>
</dbReference>
<dbReference type="Pfam" id="PF02518">
    <property type="entry name" value="HATPase_c"/>
    <property type="match status" value="1"/>
</dbReference>
<evidence type="ECO:0000256" key="9">
    <source>
        <dbReference type="ARBA" id="ARBA00022989"/>
    </source>
</evidence>
<evidence type="ECO:0000256" key="4">
    <source>
        <dbReference type="ARBA" id="ARBA00022475"/>
    </source>
</evidence>
<evidence type="ECO:0000256" key="6">
    <source>
        <dbReference type="ARBA" id="ARBA00022679"/>
    </source>
</evidence>
<comment type="subcellular location">
    <subcellularLocation>
        <location evidence="2">Cell membrane</location>
        <topology evidence="2">Multi-pass membrane protein</topology>
    </subcellularLocation>
</comment>
<dbReference type="Gene3D" id="3.30.450.20">
    <property type="entry name" value="PAS domain"/>
    <property type="match status" value="2"/>
</dbReference>
<dbReference type="InterPro" id="IPR036097">
    <property type="entry name" value="HisK_dim/P_sf"/>
</dbReference>
<dbReference type="InterPro" id="IPR036890">
    <property type="entry name" value="HATPase_C_sf"/>
</dbReference>
<dbReference type="GO" id="GO:0016036">
    <property type="term" value="P:cellular response to phosphate starvation"/>
    <property type="evidence" value="ECO:0007669"/>
    <property type="project" value="TreeGrafter"/>
</dbReference>
<dbReference type="SUPFAM" id="SSF47384">
    <property type="entry name" value="Homodimeric domain of signal transducing histidine kinase"/>
    <property type="match status" value="1"/>
</dbReference>
<evidence type="ECO:0000256" key="1">
    <source>
        <dbReference type="ARBA" id="ARBA00000085"/>
    </source>
</evidence>
<feature type="transmembrane region" description="Helical" evidence="12">
    <location>
        <begin position="7"/>
        <end position="28"/>
    </location>
</feature>
<dbReference type="InterPro" id="IPR050351">
    <property type="entry name" value="BphY/WalK/GraS-like"/>
</dbReference>
<reference evidence="16" key="1">
    <citation type="journal article" date="2018" name="Antonie Van Leeuwenhoek">
        <title>Proteinivorax hydrogeniformans sp. nov., an anaerobic, haloalkaliphilic bacterium fermenting proteinaceous compounds with high hydrogen production.</title>
        <authorList>
            <person name="Boltyanskaya Y."/>
            <person name="Detkova E."/>
            <person name="Pimenov N."/>
            <person name="Kevbrin V."/>
        </authorList>
    </citation>
    <scope>NUCLEOTIDE SEQUENCE</scope>
    <source>
        <strain evidence="16">Z-710</strain>
    </source>
</reference>
<proteinExistence type="predicted"/>
<evidence type="ECO:0000256" key="7">
    <source>
        <dbReference type="ARBA" id="ARBA00022692"/>
    </source>
</evidence>
<dbReference type="PANTHER" id="PTHR45453:SF1">
    <property type="entry name" value="PHOSPHATE REGULON SENSOR PROTEIN PHOR"/>
    <property type="match status" value="1"/>
</dbReference>
<dbReference type="GO" id="GO:0004721">
    <property type="term" value="F:phosphoprotein phosphatase activity"/>
    <property type="evidence" value="ECO:0007669"/>
    <property type="project" value="TreeGrafter"/>
</dbReference>
<dbReference type="Gene3D" id="1.10.287.130">
    <property type="match status" value="1"/>
</dbReference>
<dbReference type="InterPro" id="IPR057640">
    <property type="entry name" value="Cache_WalK"/>
</dbReference>
<dbReference type="Gene3D" id="3.30.565.10">
    <property type="entry name" value="Histidine kinase-like ATPase, C-terminal domain"/>
    <property type="match status" value="1"/>
</dbReference>
<dbReference type="GO" id="GO:0005886">
    <property type="term" value="C:plasma membrane"/>
    <property type="evidence" value="ECO:0007669"/>
    <property type="project" value="UniProtKB-SubCell"/>
</dbReference>
<dbReference type="SMART" id="SM00387">
    <property type="entry name" value="HATPase_c"/>
    <property type="match status" value="1"/>
</dbReference>
<evidence type="ECO:0000256" key="11">
    <source>
        <dbReference type="ARBA" id="ARBA00023136"/>
    </source>
</evidence>
<dbReference type="EMBL" id="CP159485">
    <property type="protein sequence ID" value="XCI28704.1"/>
    <property type="molecule type" value="Genomic_DNA"/>
</dbReference>
<dbReference type="FunFam" id="1.10.287.130:FF:000001">
    <property type="entry name" value="Two-component sensor histidine kinase"/>
    <property type="match status" value="1"/>
</dbReference>
<dbReference type="PROSITE" id="PS50885">
    <property type="entry name" value="HAMP"/>
    <property type="match status" value="1"/>
</dbReference>
<dbReference type="SUPFAM" id="SSF103190">
    <property type="entry name" value="Sensory domain-like"/>
    <property type="match status" value="1"/>
</dbReference>